<dbReference type="SMART" id="SM00895">
    <property type="entry name" value="FCD"/>
    <property type="match status" value="1"/>
</dbReference>
<dbReference type="PANTHER" id="PTHR43537">
    <property type="entry name" value="TRANSCRIPTIONAL REGULATOR, GNTR FAMILY"/>
    <property type="match status" value="1"/>
</dbReference>
<reference evidence="5 6" key="2">
    <citation type="submission" date="2019-09" db="EMBL/GenBank/DDBJ databases">
        <title>Mesorhizobium sp. MaA-C15 isolated from Microcystis aeruginosa.</title>
        <authorList>
            <person name="Jeong S.E."/>
            <person name="Jin H.M."/>
            <person name="Jeon C.O."/>
        </authorList>
    </citation>
    <scope>NUCLEOTIDE SEQUENCE [LARGE SCALE GENOMIC DNA]</scope>
    <source>
        <strain evidence="5 6">MaA-C15</strain>
    </source>
</reference>
<dbReference type="InterPro" id="IPR008920">
    <property type="entry name" value="TF_FadR/GntR_C"/>
</dbReference>
<accession>A0A5D4GVH6</accession>
<proteinExistence type="predicted"/>
<dbReference type="Gene3D" id="1.20.120.530">
    <property type="entry name" value="GntR ligand-binding domain-like"/>
    <property type="match status" value="1"/>
</dbReference>
<dbReference type="OrthoDB" id="9788098at2"/>
<dbReference type="SUPFAM" id="SSF46785">
    <property type="entry name" value="Winged helix' DNA-binding domain"/>
    <property type="match status" value="1"/>
</dbReference>
<dbReference type="EMBL" id="VSZS01000061">
    <property type="protein sequence ID" value="TYR32716.1"/>
    <property type="molecule type" value="Genomic_DNA"/>
</dbReference>
<dbReference type="PANTHER" id="PTHR43537:SF45">
    <property type="entry name" value="GNTR FAMILY REGULATORY PROTEIN"/>
    <property type="match status" value="1"/>
</dbReference>
<dbReference type="Proteomes" id="UP000323258">
    <property type="component" value="Unassembled WGS sequence"/>
</dbReference>
<dbReference type="InterPro" id="IPR011711">
    <property type="entry name" value="GntR_C"/>
</dbReference>
<evidence type="ECO:0000259" key="4">
    <source>
        <dbReference type="PROSITE" id="PS50949"/>
    </source>
</evidence>
<dbReference type="Gene3D" id="1.10.10.10">
    <property type="entry name" value="Winged helix-like DNA-binding domain superfamily/Winged helix DNA-binding domain"/>
    <property type="match status" value="1"/>
</dbReference>
<evidence type="ECO:0000256" key="3">
    <source>
        <dbReference type="ARBA" id="ARBA00023163"/>
    </source>
</evidence>
<dbReference type="Pfam" id="PF00392">
    <property type="entry name" value="GntR"/>
    <property type="match status" value="1"/>
</dbReference>
<dbReference type="InterPro" id="IPR036390">
    <property type="entry name" value="WH_DNA-bd_sf"/>
</dbReference>
<dbReference type="CDD" id="cd07377">
    <property type="entry name" value="WHTH_GntR"/>
    <property type="match status" value="1"/>
</dbReference>
<dbReference type="GO" id="GO:0003700">
    <property type="term" value="F:DNA-binding transcription factor activity"/>
    <property type="evidence" value="ECO:0007669"/>
    <property type="project" value="InterPro"/>
</dbReference>
<feature type="domain" description="HTH gntR-type" evidence="4">
    <location>
        <begin position="9"/>
        <end position="76"/>
    </location>
</feature>
<evidence type="ECO:0000313" key="6">
    <source>
        <dbReference type="Proteomes" id="UP000323258"/>
    </source>
</evidence>
<dbReference type="InterPro" id="IPR036388">
    <property type="entry name" value="WH-like_DNA-bd_sf"/>
</dbReference>
<dbReference type="InterPro" id="IPR000524">
    <property type="entry name" value="Tscrpt_reg_HTH_GntR"/>
</dbReference>
<name>A0A5D4GVH6_9HYPH</name>
<evidence type="ECO:0000256" key="1">
    <source>
        <dbReference type="ARBA" id="ARBA00023015"/>
    </source>
</evidence>
<evidence type="ECO:0000256" key="2">
    <source>
        <dbReference type="ARBA" id="ARBA00023125"/>
    </source>
</evidence>
<dbReference type="Pfam" id="PF07729">
    <property type="entry name" value="FCD"/>
    <property type="match status" value="1"/>
</dbReference>
<gene>
    <name evidence="5" type="ORF">FY036_09420</name>
</gene>
<keyword evidence="2" id="KW-0238">DNA-binding</keyword>
<keyword evidence="3" id="KW-0804">Transcription</keyword>
<dbReference type="RefSeq" id="WP_148914480.1">
    <property type="nucleotide sequence ID" value="NZ_VSZS01000061.1"/>
</dbReference>
<protein>
    <submittedName>
        <fullName evidence="5">GntR family transcriptional regulator</fullName>
    </submittedName>
</protein>
<dbReference type="SMART" id="SM00345">
    <property type="entry name" value="HTH_GNTR"/>
    <property type="match status" value="1"/>
</dbReference>
<dbReference type="GO" id="GO:0003677">
    <property type="term" value="F:DNA binding"/>
    <property type="evidence" value="ECO:0007669"/>
    <property type="project" value="UniProtKB-KW"/>
</dbReference>
<evidence type="ECO:0000313" key="5">
    <source>
        <dbReference type="EMBL" id="TYR32716.1"/>
    </source>
</evidence>
<organism evidence="5 6">
    <name type="scientific">Neoaquamicrobium microcysteis</name>
    <dbReference type="NCBI Taxonomy" id="2682781"/>
    <lineage>
        <taxon>Bacteria</taxon>
        <taxon>Pseudomonadati</taxon>
        <taxon>Pseudomonadota</taxon>
        <taxon>Alphaproteobacteria</taxon>
        <taxon>Hyphomicrobiales</taxon>
        <taxon>Phyllobacteriaceae</taxon>
        <taxon>Neoaquamicrobium</taxon>
    </lineage>
</organism>
<sequence>MSLSFSLEPESSPGVHADLRRRIIALDLPPGSPLSRAELQARYAVSSTPVRDALLRLKEEGLVEIYPQSRTVVSRIDLRHAREAHFLRSSVERNIVRTLASNPPDALVRKLRHIVSLQEQYAQEGDLEAFAGLDMAFHETLFDASGYQRLFAVIRRESVHIDRLRALHLPLGDKVARIVADHRRVLDAIAAGSPEGAEEAMAHHLSQSIAIANMLSRDRPDYFRYDP</sequence>
<keyword evidence="6" id="KW-1185">Reference proteome</keyword>
<dbReference type="PROSITE" id="PS50949">
    <property type="entry name" value="HTH_GNTR"/>
    <property type="match status" value="1"/>
</dbReference>
<dbReference type="AlphaFoldDB" id="A0A5D4GVH6"/>
<keyword evidence="1" id="KW-0805">Transcription regulation</keyword>
<reference evidence="5 6" key="1">
    <citation type="submission" date="2019-08" db="EMBL/GenBank/DDBJ databases">
        <authorList>
            <person name="Seo Y.L."/>
        </authorList>
    </citation>
    <scope>NUCLEOTIDE SEQUENCE [LARGE SCALE GENOMIC DNA]</scope>
    <source>
        <strain evidence="5 6">MaA-C15</strain>
    </source>
</reference>
<dbReference type="SUPFAM" id="SSF48008">
    <property type="entry name" value="GntR ligand-binding domain-like"/>
    <property type="match status" value="1"/>
</dbReference>
<comment type="caution">
    <text evidence="5">The sequence shown here is derived from an EMBL/GenBank/DDBJ whole genome shotgun (WGS) entry which is preliminary data.</text>
</comment>